<evidence type="ECO:0000313" key="2">
    <source>
        <dbReference type="Proteomes" id="UP000195787"/>
    </source>
</evidence>
<dbReference type="Gene3D" id="3.90.180.10">
    <property type="entry name" value="Medium-chain alcohol dehydrogenases, catalytic domain"/>
    <property type="match status" value="1"/>
</dbReference>
<proteinExistence type="predicted"/>
<name>A0A1R4F5W0_9MICO</name>
<sequence length="52" mass="5916">MPQRDFPRIARAYLAGALQIDSLITRRIALDDVNHAFDAMRRGEGTRSIIVF</sequence>
<accession>A0A1R4F5W0</accession>
<dbReference type="InterPro" id="IPR011032">
    <property type="entry name" value="GroES-like_sf"/>
</dbReference>
<dbReference type="EMBL" id="FUHU01000016">
    <property type="protein sequence ID" value="SJM51294.1"/>
    <property type="molecule type" value="Genomic_DNA"/>
</dbReference>
<keyword evidence="2" id="KW-1185">Reference proteome</keyword>
<dbReference type="AlphaFoldDB" id="A0A1R4F5W0"/>
<evidence type="ECO:0000313" key="1">
    <source>
        <dbReference type="EMBL" id="SJM51294.1"/>
    </source>
</evidence>
<organism evidence="1 2">
    <name type="scientific">Agrococcus casei LMG 22410</name>
    <dbReference type="NCBI Taxonomy" id="1255656"/>
    <lineage>
        <taxon>Bacteria</taxon>
        <taxon>Bacillati</taxon>
        <taxon>Actinomycetota</taxon>
        <taxon>Actinomycetes</taxon>
        <taxon>Micrococcales</taxon>
        <taxon>Microbacteriaceae</taxon>
        <taxon>Agrococcus</taxon>
    </lineage>
</organism>
<dbReference type="SUPFAM" id="SSF50129">
    <property type="entry name" value="GroES-like"/>
    <property type="match status" value="1"/>
</dbReference>
<reference evidence="1 2" key="1">
    <citation type="submission" date="2017-02" db="EMBL/GenBank/DDBJ databases">
        <authorList>
            <person name="Peterson S.W."/>
        </authorList>
    </citation>
    <scope>NUCLEOTIDE SEQUENCE [LARGE SCALE GENOMIC DNA]</scope>
    <source>
        <strain evidence="1 2">LMG 22410</strain>
    </source>
</reference>
<gene>
    <name evidence="1" type="ORF">CZ674_02745</name>
</gene>
<dbReference type="Proteomes" id="UP000195787">
    <property type="component" value="Unassembled WGS sequence"/>
</dbReference>
<evidence type="ECO:0008006" key="3">
    <source>
        <dbReference type="Google" id="ProtNLM"/>
    </source>
</evidence>
<protein>
    <recommendedName>
        <fullName evidence="3">Alcohol dehydrogenase</fullName>
    </recommendedName>
</protein>